<evidence type="ECO:0000256" key="12">
    <source>
        <dbReference type="ARBA" id="ARBA00023268"/>
    </source>
</evidence>
<reference evidence="17 18" key="1">
    <citation type="submission" date="2022-10" db="EMBL/GenBank/DDBJ databases">
        <title>Aestuariibacter sp. AA17 isolated from Montipora capitata coral fragment.</title>
        <authorList>
            <person name="Emsley S.A."/>
            <person name="Pfannmuller K.M."/>
            <person name="Loughran R.M."/>
            <person name="Shlafstein M."/>
            <person name="Papke E."/>
            <person name="Saw J.H."/>
            <person name="Ushijima B."/>
            <person name="Videau P."/>
        </authorList>
    </citation>
    <scope>NUCLEOTIDE SEQUENCE [LARGE SCALE GENOMIC DNA]</scope>
    <source>
        <strain evidence="17 18">AA17</strain>
    </source>
</reference>
<dbReference type="PANTHER" id="PTHR23309">
    <property type="entry name" value="3-HYDROXYACYL-COA DEHYROGENASE"/>
    <property type="match status" value="1"/>
</dbReference>
<evidence type="ECO:0000256" key="4">
    <source>
        <dbReference type="ARBA" id="ARBA00022832"/>
    </source>
</evidence>
<gene>
    <name evidence="17" type="ORF">OE749_03615</name>
</gene>
<organism evidence="17 18">
    <name type="scientific">Fluctibacter corallii</name>
    <dbReference type="NCBI Taxonomy" id="2984329"/>
    <lineage>
        <taxon>Bacteria</taxon>
        <taxon>Pseudomonadati</taxon>
        <taxon>Pseudomonadota</taxon>
        <taxon>Gammaproteobacteria</taxon>
        <taxon>Alteromonadales</taxon>
        <taxon>Alteromonadaceae</taxon>
        <taxon>Fluctibacter</taxon>
    </lineage>
</organism>
<dbReference type="CDD" id="cd06558">
    <property type="entry name" value="crotonase-like"/>
    <property type="match status" value="1"/>
</dbReference>
<dbReference type="RefSeq" id="WP_263711003.1">
    <property type="nucleotide sequence ID" value="NZ_JAOWKX010000002.1"/>
</dbReference>
<dbReference type="InterPro" id="IPR006176">
    <property type="entry name" value="3-OHacyl-CoA_DH_NAD-bd"/>
</dbReference>
<evidence type="ECO:0000256" key="6">
    <source>
        <dbReference type="ARBA" id="ARBA00023002"/>
    </source>
</evidence>
<comment type="pathway">
    <text evidence="2">Lipid metabolism; fatty acid beta-oxidation.</text>
</comment>
<sequence>MDSKQTVSVISADIQHGVAILTMDNPPVNALGFQVRKGLQSHIVDALENDGVRAIVITSRLALFSGGADIAEFKTGTEAPMLPDVLQTIESASKPVIAVLSGAAFGGGLEVALACHYRITFKGNKVGLPEVNLGILPGAGGTQRLPRLVGVTKALDMIVSGKPKPVESLNGLFDLIVDDPASLDSATQHFVAELLSENRGPRPCSSLPVSIPHDEKEVFETYRAGIKKQARGFFAPEMCIQAVEASTLLPLSEGLQKEASLFMSCMKTPQARAQQHFFFAERAASHVNDYAKETPIREIKKVAVIGAGTMGGGIAMNFANAGIPVILLELKDEALQKGLGKIRENYEATARKGRLSAEDVELRMSAIHGTTEYADITDADLVIEAVFEQMAIKQQVFKTLDEVCKPGAILATNTSTLDINEIAKSTNRPQDVIGMHFFSPANVMKLLEVVKADKTASDVIKTAMMLAKRINKVAVLVGVCFGFVGNRMIEPYSREANRLLLEGATPEQIDKVLYDFGFPMGPFTMGDMAGLDIGYYVRQERQEDIAHDPSYCVVADKLVEMGRVGLKSGRGAYRYEEGNRQPINDPDVLTIAKEQAEALGIRQRTISDQEIIERCLFPLINEGAKILEEGIAAKSSDIDVIYVYGYGFPVYRGGPMQYADEIGLDKIYNAMVDYQTTLGEHGKTWFVPSTLLKKLAESGATFASLTPTSK</sequence>
<dbReference type="SUPFAM" id="SSF48179">
    <property type="entry name" value="6-phosphogluconate dehydrogenase C-terminal domain-like"/>
    <property type="match status" value="2"/>
</dbReference>
<keyword evidence="4" id="KW-0276">Fatty acid metabolism</keyword>
<dbReference type="PROSITE" id="PS00166">
    <property type="entry name" value="ENOYL_COA_HYDRATASE"/>
    <property type="match status" value="1"/>
</dbReference>
<feature type="domain" description="3-hydroxyacyl-CoA dehydrogenase C-terminal" evidence="15">
    <location>
        <begin position="611"/>
        <end position="699"/>
    </location>
</feature>
<dbReference type="SUPFAM" id="SSF51735">
    <property type="entry name" value="NAD(P)-binding Rossmann-fold domains"/>
    <property type="match status" value="1"/>
</dbReference>
<dbReference type="InterPro" id="IPR001753">
    <property type="entry name" value="Enoyl-CoA_hydra/iso"/>
</dbReference>
<accession>A0ABT3A579</accession>
<evidence type="ECO:0000256" key="14">
    <source>
        <dbReference type="RuleBase" id="RU003707"/>
    </source>
</evidence>
<evidence type="ECO:0000256" key="9">
    <source>
        <dbReference type="ARBA" id="ARBA00023140"/>
    </source>
</evidence>
<evidence type="ECO:0000259" key="16">
    <source>
        <dbReference type="Pfam" id="PF02737"/>
    </source>
</evidence>
<comment type="subcellular location">
    <subcellularLocation>
        <location evidence="1">Peroxisome</location>
    </subcellularLocation>
</comment>
<evidence type="ECO:0000256" key="2">
    <source>
        <dbReference type="ARBA" id="ARBA00005005"/>
    </source>
</evidence>
<dbReference type="InterPro" id="IPR006108">
    <property type="entry name" value="3HC_DH_C"/>
</dbReference>
<keyword evidence="12" id="KW-0511">Multifunctional enzyme</keyword>
<comment type="caution">
    <text evidence="17">The sequence shown here is derived from an EMBL/GenBank/DDBJ whole genome shotgun (WGS) entry which is preliminary data.</text>
</comment>
<comment type="similarity">
    <text evidence="14">Belongs to the enoyl-CoA hydratase/isomerase family.</text>
</comment>
<comment type="catalytic activity">
    <reaction evidence="13">
        <text>a (3S)-3-hydroxyacyl-CoA + NAD(+) = a 3-oxoacyl-CoA + NADH + H(+)</text>
        <dbReference type="Rhea" id="RHEA:22432"/>
        <dbReference type="ChEBI" id="CHEBI:15378"/>
        <dbReference type="ChEBI" id="CHEBI:57318"/>
        <dbReference type="ChEBI" id="CHEBI:57540"/>
        <dbReference type="ChEBI" id="CHEBI:57945"/>
        <dbReference type="ChEBI" id="CHEBI:90726"/>
        <dbReference type="EC" id="1.1.1.35"/>
    </reaction>
</comment>
<evidence type="ECO:0000256" key="10">
    <source>
        <dbReference type="ARBA" id="ARBA00023235"/>
    </source>
</evidence>
<dbReference type="Pfam" id="PF00378">
    <property type="entry name" value="ECH_1"/>
    <property type="match status" value="1"/>
</dbReference>
<evidence type="ECO:0000256" key="5">
    <source>
        <dbReference type="ARBA" id="ARBA00022963"/>
    </source>
</evidence>
<dbReference type="InterPro" id="IPR036291">
    <property type="entry name" value="NAD(P)-bd_dom_sf"/>
</dbReference>
<dbReference type="Proteomes" id="UP001652504">
    <property type="component" value="Unassembled WGS sequence"/>
</dbReference>
<evidence type="ECO:0000256" key="3">
    <source>
        <dbReference type="ARBA" id="ARBA00008750"/>
    </source>
</evidence>
<evidence type="ECO:0000256" key="13">
    <source>
        <dbReference type="ARBA" id="ARBA00049556"/>
    </source>
</evidence>
<dbReference type="EMBL" id="JAOWKX010000002">
    <property type="protein sequence ID" value="MCV2883790.1"/>
    <property type="molecule type" value="Genomic_DNA"/>
</dbReference>
<dbReference type="SUPFAM" id="SSF52096">
    <property type="entry name" value="ClpP/crotonase"/>
    <property type="match status" value="1"/>
</dbReference>
<keyword evidence="9" id="KW-0576">Peroxisome</keyword>
<evidence type="ECO:0000256" key="7">
    <source>
        <dbReference type="ARBA" id="ARBA00023027"/>
    </source>
</evidence>
<keyword evidence="11" id="KW-0456">Lyase</keyword>
<dbReference type="InterPro" id="IPR029045">
    <property type="entry name" value="ClpP/crotonase-like_dom_sf"/>
</dbReference>
<dbReference type="PANTHER" id="PTHR23309:SF51">
    <property type="entry name" value="3-HYDROXYACYL-COA DEHYDROGENASE-RELATED"/>
    <property type="match status" value="1"/>
</dbReference>
<keyword evidence="6" id="KW-0560">Oxidoreductase</keyword>
<dbReference type="Pfam" id="PF00725">
    <property type="entry name" value="3HCDH"/>
    <property type="match status" value="2"/>
</dbReference>
<keyword evidence="10" id="KW-0413">Isomerase</keyword>
<evidence type="ECO:0000313" key="18">
    <source>
        <dbReference type="Proteomes" id="UP001652504"/>
    </source>
</evidence>
<name>A0ABT3A579_9ALTE</name>
<dbReference type="Gene3D" id="1.10.1040.50">
    <property type="match status" value="1"/>
</dbReference>
<feature type="domain" description="3-hydroxyacyl-CoA dehydrogenase C-terminal" evidence="15">
    <location>
        <begin position="482"/>
        <end position="575"/>
    </location>
</feature>
<feature type="domain" description="3-hydroxyacyl-CoA dehydrogenase NAD binding" evidence="16">
    <location>
        <begin position="301"/>
        <end position="478"/>
    </location>
</feature>
<keyword evidence="7" id="KW-0520">NAD</keyword>
<comment type="similarity">
    <text evidence="3">In the N-terminal section; belongs to the enoyl-CoA hydratase/isomerase family.</text>
</comment>
<evidence type="ECO:0000313" key="17">
    <source>
        <dbReference type="EMBL" id="MCV2883790.1"/>
    </source>
</evidence>
<proteinExistence type="inferred from homology"/>
<keyword evidence="18" id="KW-1185">Reference proteome</keyword>
<keyword evidence="8" id="KW-0443">Lipid metabolism</keyword>
<evidence type="ECO:0000256" key="1">
    <source>
        <dbReference type="ARBA" id="ARBA00004275"/>
    </source>
</evidence>
<evidence type="ECO:0000256" key="11">
    <source>
        <dbReference type="ARBA" id="ARBA00023239"/>
    </source>
</evidence>
<protein>
    <submittedName>
        <fullName evidence="17">3-hydroxyacyl-CoA dehydrogenase NAD-binding domain-containing protein</fullName>
    </submittedName>
</protein>
<dbReference type="Gene3D" id="3.40.50.720">
    <property type="entry name" value="NAD(P)-binding Rossmann-like Domain"/>
    <property type="match status" value="1"/>
</dbReference>
<dbReference type="Gene3D" id="3.90.226.10">
    <property type="entry name" value="2-enoyl-CoA Hydratase, Chain A, domain 1"/>
    <property type="match status" value="1"/>
</dbReference>
<dbReference type="InterPro" id="IPR018376">
    <property type="entry name" value="Enoyl-CoA_hyd/isom_CS"/>
</dbReference>
<dbReference type="Pfam" id="PF02737">
    <property type="entry name" value="3HCDH_N"/>
    <property type="match status" value="1"/>
</dbReference>
<evidence type="ECO:0000259" key="15">
    <source>
        <dbReference type="Pfam" id="PF00725"/>
    </source>
</evidence>
<evidence type="ECO:0000256" key="8">
    <source>
        <dbReference type="ARBA" id="ARBA00023098"/>
    </source>
</evidence>
<keyword evidence="5" id="KW-0442">Lipid degradation</keyword>
<dbReference type="InterPro" id="IPR008927">
    <property type="entry name" value="6-PGluconate_DH-like_C_sf"/>
</dbReference>